<dbReference type="PANTHER" id="PTHR34825">
    <property type="entry name" value="CONSERVED PROTEIN, WITH A WEAK D-GALACTARATE DEHYDRATASE/ALTRONATE HYDROLASE DOMAIN"/>
    <property type="match status" value="1"/>
</dbReference>
<gene>
    <name evidence="3" type="ORF">H9847_07360</name>
</gene>
<feature type="compositionally biased region" description="Low complexity" evidence="1">
    <location>
        <begin position="670"/>
        <end position="679"/>
    </location>
</feature>
<sequence length="771" mass="86653">MEPSELLQYPLRKFPLGVPSWDSIRRRNLFFVDKTAKLDSLVTDFSRVFISRPRRMGKTSLCLTLAELFANGDSEKFAGTAIHGNWPETECYPVINLSFFGMGQYMSNPDTDVRMFEATLCSMMVAAYDSAGFHEASNYKDVKSFVDLAWQLDKLAVGKSLVILIDEWDFPLSSNLDKPQVLGALLQVLNNFYRWLRFQVNARFILITGIMRWHQTSLFTGYDFNDLSMEPWYATIMGYTQEELEGELFAPYMTRAANRLGITKEELLEQLKRHYDGFCFDEDAAVKVYCPYSINQFFFPLAAKKFLADPSWVPEFKPFWMNSANASASLKSYLRSHTMSKQELIELSRQEFELSHDELQEVSYLQKVTRQQLLVQGGYFSIKAITANTKGKPTDDRRYICGVTNYEISKKFVEALTGCLVSFPSDKSLATALDQVKDALLAGDIDKLCATFNKVLTHGRYDVYSAMEALAAKGAQNKQPDADEDAPQGQEQAPTQQQEQNLVIVPEPEVFYRTLLMLSLCSFSIDVKDEVANNHGRCDLVAFTNNHTYVFELKRLDKNSNSLQDKIDRIKDGMLQMLDKRYGNNLKEEGKPMTMVVLVICDKSRQICAWCSFKIQDPLVKPIAVDIRGEVIDFESQKTYDLHQGIIESLESESQEPTPQATKSKRSKAPKASAALAQKQTSQATKSKRSKAPKASAAQAQEPTPQATKSKRSKAPKASAALAQKQTSQATKSKRSKDPKASAAQAQEPTPQASKSKRSKAAKSSGTGKNS</sequence>
<dbReference type="Pfam" id="PF08011">
    <property type="entry name" value="PDDEXK_9"/>
    <property type="match status" value="1"/>
</dbReference>
<dbReference type="AlphaFoldDB" id="A0A948THD8"/>
<dbReference type="InterPro" id="IPR012547">
    <property type="entry name" value="PDDEXK_9"/>
</dbReference>
<accession>A0A948THD8</accession>
<dbReference type="InterPro" id="IPR018631">
    <property type="entry name" value="AAA-ATPase-like_dom"/>
</dbReference>
<evidence type="ECO:0000313" key="3">
    <source>
        <dbReference type="EMBL" id="MBU3844668.1"/>
    </source>
</evidence>
<dbReference type="EMBL" id="JAHLFE010000149">
    <property type="protein sequence ID" value="MBU3844668.1"/>
    <property type="molecule type" value="Genomic_DNA"/>
</dbReference>
<dbReference type="Pfam" id="PF09820">
    <property type="entry name" value="AAA-ATPase_like"/>
    <property type="match status" value="1"/>
</dbReference>
<feature type="compositionally biased region" description="Low complexity" evidence="1">
    <location>
        <begin position="487"/>
        <end position="500"/>
    </location>
</feature>
<feature type="compositionally biased region" description="Low complexity" evidence="1">
    <location>
        <begin position="693"/>
        <end position="708"/>
    </location>
</feature>
<dbReference type="SUPFAM" id="SSF52540">
    <property type="entry name" value="P-loop containing nucleoside triphosphate hydrolases"/>
    <property type="match status" value="1"/>
</dbReference>
<comment type="caution">
    <text evidence="3">The sequence shown here is derived from an EMBL/GenBank/DDBJ whole genome shotgun (WGS) entry which is preliminary data.</text>
</comment>
<reference evidence="3" key="2">
    <citation type="submission" date="2021-04" db="EMBL/GenBank/DDBJ databases">
        <authorList>
            <person name="Gilroy R."/>
        </authorList>
    </citation>
    <scope>NUCLEOTIDE SEQUENCE</scope>
    <source>
        <strain evidence="3">378</strain>
    </source>
</reference>
<name>A0A948THD8_9GAMM</name>
<feature type="compositionally biased region" description="Low complexity" evidence="1">
    <location>
        <begin position="716"/>
        <end position="725"/>
    </location>
</feature>
<evidence type="ECO:0000256" key="1">
    <source>
        <dbReference type="SAM" id="MobiDB-lite"/>
    </source>
</evidence>
<evidence type="ECO:0000259" key="2">
    <source>
        <dbReference type="Pfam" id="PF09820"/>
    </source>
</evidence>
<organism evidence="3 4">
    <name type="scientific">Candidatus Anaerobiospirillum pullicola</name>
    <dbReference type="NCBI Taxonomy" id="2838451"/>
    <lineage>
        <taxon>Bacteria</taxon>
        <taxon>Pseudomonadati</taxon>
        <taxon>Pseudomonadota</taxon>
        <taxon>Gammaproteobacteria</taxon>
        <taxon>Aeromonadales</taxon>
        <taxon>Succinivibrionaceae</taxon>
        <taxon>Anaerobiospirillum</taxon>
    </lineage>
</organism>
<reference evidence="3" key="1">
    <citation type="journal article" date="2021" name="PeerJ">
        <title>Extensive microbial diversity within the chicken gut microbiome revealed by metagenomics and culture.</title>
        <authorList>
            <person name="Gilroy R."/>
            <person name="Ravi A."/>
            <person name="Getino M."/>
            <person name="Pursley I."/>
            <person name="Horton D.L."/>
            <person name="Alikhan N.F."/>
            <person name="Baker D."/>
            <person name="Gharbi K."/>
            <person name="Hall N."/>
            <person name="Watson M."/>
            <person name="Adriaenssens E.M."/>
            <person name="Foster-Nyarko E."/>
            <person name="Jarju S."/>
            <person name="Secka A."/>
            <person name="Antonio M."/>
            <person name="Oren A."/>
            <person name="Chaudhuri R.R."/>
            <person name="La Ragione R."/>
            <person name="Hildebrand F."/>
            <person name="Pallen M.J."/>
        </authorList>
    </citation>
    <scope>NUCLEOTIDE SEQUENCE</scope>
    <source>
        <strain evidence="3">378</strain>
    </source>
</reference>
<dbReference type="PANTHER" id="PTHR34825:SF1">
    <property type="entry name" value="AAA-ATPASE-LIKE DOMAIN-CONTAINING PROTEIN"/>
    <property type="match status" value="1"/>
</dbReference>
<evidence type="ECO:0000313" key="4">
    <source>
        <dbReference type="Proteomes" id="UP000733611"/>
    </source>
</evidence>
<proteinExistence type="predicted"/>
<feature type="domain" description="AAA-ATPase-like" evidence="2">
    <location>
        <begin position="15"/>
        <end position="219"/>
    </location>
</feature>
<feature type="region of interest" description="Disordered" evidence="1">
    <location>
        <begin position="649"/>
        <end position="771"/>
    </location>
</feature>
<feature type="region of interest" description="Disordered" evidence="1">
    <location>
        <begin position="474"/>
        <end position="500"/>
    </location>
</feature>
<dbReference type="Proteomes" id="UP000733611">
    <property type="component" value="Unassembled WGS sequence"/>
</dbReference>
<protein>
    <submittedName>
        <fullName evidence="3">AAA family ATPase</fullName>
    </submittedName>
</protein>
<dbReference type="InterPro" id="IPR027417">
    <property type="entry name" value="P-loop_NTPase"/>
</dbReference>